<dbReference type="AlphaFoldDB" id="A4FD54"/>
<accession>A4FD54</accession>
<dbReference type="OrthoDB" id="1846031at2"/>
<dbReference type="EMBL" id="AM420293">
    <property type="protein sequence ID" value="CAM01979.1"/>
    <property type="molecule type" value="Genomic_DNA"/>
</dbReference>
<dbReference type="eggNOG" id="COG0614">
    <property type="taxonomic scope" value="Bacteria"/>
</dbReference>
<gene>
    <name evidence="6" type="ordered locus">SACE_2697</name>
</gene>
<reference evidence="6 7" key="1">
    <citation type="journal article" date="2007" name="Nat. Biotechnol.">
        <title>Complete genome sequence of the erythromycin-producing bacterium Saccharopolyspora erythraea NRRL23338.</title>
        <authorList>
            <person name="Oliynyk M."/>
            <person name="Samborskyy M."/>
            <person name="Lester J.B."/>
            <person name="Mironenko T."/>
            <person name="Scott N."/>
            <person name="Dickens S."/>
            <person name="Haydock S.F."/>
            <person name="Leadlay P.F."/>
        </authorList>
    </citation>
    <scope>NUCLEOTIDE SEQUENCE [LARGE SCALE GENOMIC DNA]</scope>
    <source>
        <strain evidence="7">ATCC 11635 / DSM 40517 / JCM 4748 / NBRC 13426 / NCIMB 8594 / NRRL 2338</strain>
    </source>
</reference>
<dbReference type="SUPFAM" id="SSF53807">
    <property type="entry name" value="Helical backbone' metal receptor"/>
    <property type="match status" value="1"/>
</dbReference>
<keyword evidence="3" id="KW-0813">Transport</keyword>
<evidence type="ECO:0000256" key="4">
    <source>
        <dbReference type="ARBA" id="ARBA00022729"/>
    </source>
</evidence>
<evidence type="ECO:0000259" key="5">
    <source>
        <dbReference type="PROSITE" id="PS50983"/>
    </source>
</evidence>
<evidence type="ECO:0000313" key="6">
    <source>
        <dbReference type="EMBL" id="CAM01979.1"/>
    </source>
</evidence>
<evidence type="ECO:0000256" key="1">
    <source>
        <dbReference type="ARBA" id="ARBA00004196"/>
    </source>
</evidence>
<dbReference type="PANTHER" id="PTHR30532:SF24">
    <property type="entry name" value="FERRIC ENTEROBACTIN-BINDING PERIPLASMIC PROTEIN FEPB"/>
    <property type="match status" value="1"/>
</dbReference>
<evidence type="ECO:0000256" key="2">
    <source>
        <dbReference type="ARBA" id="ARBA00008814"/>
    </source>
</evidence>
<feature type="domain" description="Fe/B12 periplasmic-binding" evidence="5">
    <location>
        <begin position="18"/>
        <end position="287"/>
    </location>
</feature>
<sequence>MTITDKFGPVTIKQPPVRVASVGRTDHDVLLALGIVPACVYRFVPAMTRGVGVWAEPKLGAANPEIITNPISFEKVAALRPDLILDVQATGDEAEYRTLSNLAPTIGLPPNTSPNSVAWQDSTRIISTAVGRKADGEKLVSDTEAVLAKIKADNPSFHGKTVSVLIGSGRQLGVYTTADTRTKLLTSLGLVPSPYVAGLGESKFFVELSPELINDVDADIVLVLTREGLSKADTFAQYPALAASRAAQQNRVTVVEDFNVSLALAAGSVLSIPYAVNGLVPMLKSKFG</sequence>
<name>A4FD54_SACEN</name>
<dbReference type="HOGENOM" id="CLU_038034_1_1_11"/>
<dbReference type="STRING" id="405948.SACE_2697"/>
<dbReference type="GO" id="GO:0030288">
    <property type="term" value="C:outer membrane-bounded periplasmic space"/>
    <property type="evidence" value="ECO:0007669"/>
    <property type="project" value="TreeGrafter"/>
</dbReference>
<dbReference type="GO" id="GO:1901678">
    <property type="term" value="P:iron coordination entity transport"/>
    <property type="evidence" value="ECO:0007669"/>
    <property type="project" value="UniProtKB-ARBA"/>
</dbReference>
<comment type="similarity">
    <text evidence="2">Belongs to the bacterial solute-binding protein 8 family.</text>
</comment>
<comment type="subcellular location">
    <subcellularLocation>
        <location evidence="1">Cell envelope</location>
    </subcellularLocation>
</comment>
<organism evidence="6 7">
    <name type="scientific">Saccharopolyspora erythraea (strain ATCC 11635 / DSM 40517 / JCM 4748 / NBRC 13426 / NCIMB 8594 / NRRL 2338)</name>
    <dbReference type="NCBI Taxonomy" id="405948"/>
    <lineage>
        <taxon>Bacteria</taxon>
        <taxon>Bacillati</taxon>
        <taxon>Actinomycetota</taxon>
        <taxon>Actinomycetes</taxon>
        <taxon>Pseudonocardiales</taxon>
        <taxon>Pseudonocardiaceae</taxon>
        <taxon>Saccharopolyspora</taxon>
    </lineage>
</organism>
<protein>
    <submittedName>
        <fullName evidence="6">ABC-type Fe3+-siderophores transport system</fullName>
    </submittedName>
</protein>
<dbReference type="RefSeq" id="WP_009947614.1">
    <property type="nucleotide sequence ID" value="NZ_ABFV01000042.1"/>
</dbReference>
<dbReference type="InterPro" id="IPR002491">
    <property type="entry name" value="ABC_transptr_periplasmic_BD"/>
</dbReference>
<evidence type="ECO:0000256" key="3">
    <source>
        <dbReference type="ARBA" id="ARBA00022448"/>
    </source>
</evidence>
<dbReference type="InterPro" id="IPR051313">
    <property type="entry name" value="Bact_iron-sidero_bind"/>
</dbReference>
<dbReference type="PANTHER" id="PTHR30532">
    <property type="entry name" value="IRON III DICITRATE-BINDING PERIPLASMIC PROTEIN"/>
    <property type="match status" value="1"/>
</dbReference>
<evidence type="ECO:0000313" key="7">
    <source>
        <dbReference type="Proteomes" id="UP000006728"/>
    </source>
</evidence>
<keyword evidence="7" id="KW-1185">Reference proteome</keyword>
<dbReference type="Pfam" id="PF01497">
    <property type="entry name" value="Peripla_BP_2"/>
    <property type="match status" value="1"/>
</dbReference>
<keyword evidence="4" id="KW-0732">Signal</keyword>
<dbReference type="PROSITE" id="PS50983">
    <property type="entry name" value="FE_B12_PBP"/>
    <property type="match status" value="1"/>
</dbReference>
<dbReference type="Gene3D" id="3.40.50.1980">
    <property type="entry name" value="Nitrogenase molybdenum iron protein domain"/>
    <property type="match status" value="2"/>
</dbReference>
<dbReference type="Proteomes" id="UP000006728">
    <property type="component" value="Chromosome"/>
</dbReference>
<dbReference type="KEGG" id="sen:SACE_2697"/>
<proteinExistence type="inferred from homology"/>